<dbReference type="EMBL" id="BARS01024617">
    <property type="protein sequence ID" value="GAG09990.1"/>
    <property type="molecule type" value="Genomic_DNA"/>
</dbReference>
<reference evidence="1" key="1">
    <citation type="journal article" date="2014" name="Front. Microbiol.">
        <title>High frequency of phylogenetically diverse reductive dehalogenase-homologous genes in deep subseafloor sedimentary metagenomes.</title>
        <authorList>
            <person name="Kawai M."/>
            <person name="Futagami T."/>
            <person name="Toyoda A."/>
            <person name="Takaki Y."/>
            <person name="Nishi S."/>
            <person name="Hori S."/>
            <person name="Arai W."/>
            <person name="Tsubouchi T."/>
            <person name="Morono Y."/>
            <person name="Uchiyama I."/>
            <person name="Ito T."/>
            <person name="Fujiyama A."/>
            <person name="Inagaki F."/>
            <person name="Takami H."/>
        </authorList>
    </citation>
    <scope>NUCLEOTIDE SEQUENCE</scope>
    <source>
        <strain evidence="1">Expedition CK06-06</strain>
    </source>
</reference>
<name>X0UW83_9ZZZZ</name>
<gene>
    <name evidence="1" type="ORF">S01H1_39060</name>
</gene>
<dbReference type="InterPro" id="IPR036619">
    <property type="entry name" value="NinB_sf"/>
</dbReference>
<comment type="caution">
    <text evidence="1">The sequence shown here is derived from an EMBL/GenBank/DDBJ whole genome shotgun (WGS) entry which is preliminary data.</text>
</comment>
<dbReference type="AlphaFoldDB" id="X0UW83"/>
<dbReference type="Gene3D" id="1.10.3790.10">
    <property type="entry name" value="NinB"/>
    <property type="match status" value="1"/>
</dbReference>
<evidence type="ECO:0000313" key="1">
    <source>
        <dbReference type="EMBL" id="GAG09990.1"/>
    </source>
</evidence>
<sequence length="138" mass="16237">MSDYSCIFQTDETGKSSAVHKESLLQYFLDNPDSKFKVEIFKLSDHSKLMRAYYFAEVVTKCKIGLNELGYNLNKDQTHDFIKQYSPVMVEHIEIDGNIKQRFKSIIELDNKQFIQYIEDIKQFAIENLDILIKEPNE</sequence>
<organism evidence="1">
    <name type="scientific">marine sediment metagenome</name>
    <dbReference type="NCBI Taxonomy" id="412755"/>
    <lineage>
        <taxon>unclassified sequences</taxon>
        <taxon>metagenomes</taxon>
        <taxon>ecological metagenomes</taxon>
    </lineage>
</organism>
<protein>
    <submittedName>
        <fullName evidence="1">Uncharacterized protein</fullName>
    </submittedName>
</protein>
<accession>X0UW83</accession>
<proteinExistence type="predicted"/>